<feature type="region of interest" description="Disordered" evidence="1">
    <location>
        <begin position="1"/>
        <end position="24"/>
    </location>
</feature>
<sequence>MSSVKHDGKAFVTTSEGKEERKIQPAKKMRATYCDRLRFLDDLENERYGYSNTQGSGNQEVIIIGQTGGGEDNANFDGVVKDDPPEVHDTNIVQADLTEAYTNPRLKNNDVIIGMLKQRGEERVEFARFIEKILEPEIQRDDEIDIFFQGNGCNCQTIYSIRKN</sequence>
<dbReference type="AlphaFoldDB" id="A0A7R9D8B5"/>
<gene>
    <name evidence="2" type="ORF">TPSB3V08_LOCUS7132</name>
</gene>
<evidence type="ECO:0000313" key="2">
    <source>
        <dbReference type="EMBL" id="CAD7409991.1"/>
    </source>
</evidence>
<reference evidence="2" key="1">
    <citation type="submission" date="2020-11" db="EMBL/GenBank/DDBJ databases">
        <authorList>
            <person name="Tran Van P."/>
        </authorList>
    </citation>
    <scope>NUCLEOTIDE SEQUENCE</scope>
</reference>
<evidence type="ECO:0000256" key="1">
    <source>
        <dbReference type="SAM" id="MobiDB-lite"/>
    </source>
</evidence>
<accession>A0A7R9D8B5</accession>
<protein>
    <submittedName>
        <fullName evidence="2">Uncharacterized protein</fullName>
    </submittedName>
</protein>
<organism evidence="2">
    <name type="scientific">Timema poppense</name>
    <name type="common">Walking stick</name>
    <dbReference type="NCBI Taxonomy" id="170557"/>
    <lineage>
        <taxon>Eukaryota</taxon>
        <taxon>Metazoa</taxon>
        <taxon>Ecdysozoa</taxon>
        <taxon>Arthropoda</taxon>
        <taxon>Hexapoda</taxon>
        <taxon>Insecta</taxon>
        <taxon>Pterygota</taxon>
        <taxon>Neoptera</taxon>
        <taxon>Polyneoptera</taxon>
        <taxon>Phasmatodea</taxon>
        <taxon>Timematodea</taxon>
        <taxon>Timematoidea</taxon>
        <taxon>Timematidae</taxon>
        <taxon>Timema</taxon>
    </lineage>
</organism>
<name>A0A7R9D8B5_TIMPO</name>
<dbReference type="EMBL" id="OD004459">
    <property type="protein sequence ID" value="CAD7409991.1"/>
    <property type="molecule type" value="Genomic_DNA"/>
</dbReference>
<proteinExistence type="predicted"/>